<evidence type="ECO:0000313" key="14">
    <source>
        <dbReference type="EMBL" id="WEK53052.1"/>
    </source>
</evidence>
<evidence type="ECO:0000256" key="7">
    <source>
        <dbReference type="ARBA" id="ARBA00022692"/>
    </source>
</evidence>
<keyword evidence="8" id="KW-0448">Lipopolysaccharide biosynthesis</keyword>
<evidence type="ECO:0000259" key="13">
    <source>
        <dbReference type="Pfam" id="PF00892"/>
    </source>
</evidence>
<dbReference type="AlphaFoldDB" id="A0AA95EW65"/>
<keyword evidence="6" id="KW-0441">Lipid A biosynthesis</keyword>
<evidence type="ECO:0000256" key="4">
    <source>
        <dbReference type="ARBA" id="ARBA00022516"/>
    </source>
</evidence>
<keyword evidence="15" id="KW-1185">Reference proteome</keyword>
<comment type="similarity">
    <text evidence="2">Belongs to the EamA transporter family.</text>
</comment>
<evidence type="ECO:0000256" key="9">
    <source>
        <dbReference type="ARBA" id="ARBA00022989"/>
    </source>
</evidence>
<dbReference type="Gene3D" id="1.10.3730.20">
    <property type="match status" value="1"/>
</dbReference>
<dbReference type="InterPro" id="IPR000620">
    <property type="entry name" value="EamA_dom"/>
</dbReference>
<evidence type="ECO:0000256" key="10">
    <source>
        <dbReference type="ARBA" id="ARBA00023098"/>
    </source>
</evidence>
<evidence type="ECO:0000256" key="1">
    <source>
        <dbReference type="ARBA" id="ARBA00004651"/>
    </source>
</evidence>
<dbReference type="PANTHER" id="PTHR30561:SF9">
    <property type="entry name" value="4-AMINO-4-DEOXY-L-ARABINOSE-PHOSPHOUNDECAPRENOL FLIPPASE SUBUNIT ARNF-RELATED"/>
    <property type="match status" value="1"/>
</dbReference>
<dbReference type="GO" id="GO:0009103">
    <property type="term" value="P:lipopolysaccharide biosynthetic process"/>
    <property type="evidence" value="ECO:0007669"/>
    <property type="project" value="UniProtKB-KW"/>
</dbReference>
<keyword evidence="5" id="KW-0997">Cell inner membrane</keyword>
<keyword evidence="11 12" id="KW-0472">Membrane</keyword>
<feature type="transmembrane region" description="Helical" evidence="12">
    <location>
        <begin position="69"/>
        <end position="89"/>
    </location>
</feature>
<evidence type="ECO:0000256" key="12">
    <source>
        <dbReference type="SAM" id="Phobius"/>
    </source>
</evidence>
<feature type="transmembrane region" description="Helical" evidence="12">
    <location>
        <begin position="35"/>
        <end position="62"/>
    </location>
</feature>
<feature type="transmembrane region" description="Helical" evidence="12">
    <location>
        <begin position="95"/>
        <end position="113"/>
    </location>
</feature>
<dbReference type="SUPFAM" id="SSF103481">
    <property type="entry name" value="Multidrug resistance efflux transporter EmrE"/>
    <property type="match status" value="1"/>
</dbReference>
<evidence type="ECO:0000256" key="11">
    <source>
        <dbReference type="ARBA" id="ARBA00023136"/>
    </source>
</evidence>
<keyword evidence="10" id="KW-0443">Lipid metabolism</keyword>
<evidence type="ECO:0000256" key="8">
    <source>
        <dbReference type="ARBA" id="ARBA00022985"/>
    </source>
</evidence>
<evidence type="ECO:0000313" key="15">
    <source>
        <dbReference type="Proteomes" id="UP001178662"/>
    </source>
</evidence>
<dbReference type="EMBL" id="CP119317">
    <property type="protein sequence ID" value="WEK53052.1"/>
    <property type="molecule type" value="Genomic_DNA"/>
</dbReference>
<dbReference type="Pfam" id="PF00892">
    <property type="entry name" value="EamA"/>
    <property type="match status" value="1"/>
</dbReference>
<keyword evidence="4" id="KW-0444">Lipid biosynthesis</keyword>
<dbReference type="InterPro" id="IPR000390">
    <property type="entry name" value="Small_drug/metabolite_transptr"/>
</dbReference>
<gene>
    <name evidence="14" type="ORF">P0Y55_10630</name>
</gene>
<keyword evidence="9 12" id="KW-1133">Transmembrane helix</keyword>
<dbReference type="InterPro" id="IPR037185">
    <property type="entry name" value="EmrE-like"/>
</dbReference>
<dbReference type="Proteomes" id="UP001178662">
    <property type="component" value="Chromosome"/>
</dbReference>
<reference evidence="14" key="1">
    <citation type="submission" date="2023-03" db="EMBL/GenBank/DDBJ databases">
        <title>Andean soil-derived lignocellulolytic bacterial consortium as a source of novel taxa and putative plastic-active enzymes.</title>
        <authorList>
            <person name="Diaz-Garcia L."/>
            <person name="Chuvochina M."/>
            <person name="Feuerriegel G."/>
            <person name="Bunk B."/>
            <person name="Sproer C."/>
            <person name="Streit W.R."/>
            <person name="Rodriguez L.M."/>
            <person name="Overmann J."/>
            <person name="Jimenez D.J."/>
        </authorList>
    </citation>
    <scope>NUCLEOTIDE SEQUENCE</scope>
    <source>
        <strain evidence="14">MAG 2441</strain>
    </source>
</reference>
<feature type="domain" description="EamA" evidence="13">
    <location>
        <begin position="43"/>
        <end position="112"/>
    </location>
</feature>
<dbReference type="GO" id="GO:0022857">
    <property type="term" value="F:transmembrane transporter activity"/>
    <property type="evidence" value="ECO:0007669"/>
    <property type="project" value="InterPro"/>
</dbReference>
<evidence type="ECO:0000256" key="2">
    <source>
        <dbReference type="ARBA" id="ARBA00007362"/>
    </source>
</evidence>
<sequence length="116" mass="12806">MPYFLLFINIILMLAGQTMWKLGLSKVGGLHLKQLFHVLVSPWILGGTLLYALATIIWLAVLSRLPFSVAYPFQSIAYAVGLLIAWLVFGEIVTLRQWVGAGVIVIGVLLMSLHKA</sequence>
<name>A0AA95EW65_9BACL</name>
<keyword evidence="7 12" id="KW-0812">Transmembrane</keyword>
<protein>
    <submittedName>
        <fullName evidence="14">EamA family transporter</fullName>
    </submittedName>
</protein>
<evidence type="ECO:0000256" key="6">
    <source>
        <dbReference type="ARBA" id="ARBA00022556"/>
    </source>
</evidence>
<comment type="subcellular location">
    <subcellularLocation>
        <location evidence="1">Cell membrane</location>
        <topology evidence="1">Multi-pass membrane protein</topology>
    </subcellularLocation>
</comment>
<organism evidence="14 15">
    <name type="scientific">Candidatus Cohnella colombiensis</name>
    <dbReference type="NCBI Taxonomy" id="3121368"/>
    <lineage>
        <taxon>Bacteria</taxon>
        <taxon>Bacillati</taxon>
        <taxon>Bacillota</taxon>
        <taxon>Bacilli</taxon>
        <taxon>Bacillales</taxon>
        <taxon>Paenibacillaceae</taxon>
        <taxon>Cohnella</taxon>
    </lineage>
</organism>
<proteinExistence type="inferred from homology"/>
<dbReference type="GO" id="GO:0005886">
    <property type="term" value="C:plasma membrane"/>
    <property type="evidence" value="ECO:0007669"/>
    <property type="project" value="UniProtKB-SubCell"/>
</dbReference>
<accession>A0AA95EW65</accession>
<keyword evidence="3" id="KW-1003">Cell membrane</keyword>
<evidence type="ECO:0000256" key="5">
    <source>
        <dbReference type="ARBA" id="ARBA00022519"/>
    </source>
</evidence>
<evidence type="ECO:0000256" key="3">
    <source>
        <dbReference type="ARBA" id="ARBA00022475"/>
    </source>
</evidence>
<dbReference type="PANTHER" id="PTHR30561">
    <property type="entry name" value="SMR FAMILY PROTON-DEPENDENT DRUG EFFLUX TRANSPORTER SUGE"/>
    <property type="match status" value="1"/>
</dbReference>